<organism evidence="1 2">
    <name type="scientific">Palleniella muris</name>
    <dbReference type="NCBI Taxonomy" id="3038145"/>
    <lineage>
        <taxon>Bacteria</taxon>
        <taxon>Pseudomonadati</taxon>
        <taxon>Bacteroidota</taxon>
        <taxon>Bacteroidia</taxon>
        <taxon>Bacteroidales</taxon>
        <taxon>Prevotellaceae</taxon>
        <taxon>Palleniella</taxon>
    </lineage>
</organism>
<comment type="caution">
    <text evidence="1">The sequence shown here is derived from an EMBL/GenBank/DDBJ whole genome shotgun (WGS) entry which is preliminary data.</text>
</comment>
<evidence type="ECO:0000313" key="1">
    <source>
        <dbReference type="EMBL" id="TGX80601.1"/>
    </source>
</evidence>
<dbReference type="EMBL" id="SRZC01000024">
    <property type="protein sequence ID" value="TGX80601.1"/>
    <property type="molecule type" value="Genomic_DNA"/>
</dbReference>
<sequence length="124" mass="13688">MKKLLLLIFMAVGFSQMVLCEEPVVLPSQVPLTCSYSDDATYKKGIKRAPVKCPIAYLEGNNISFPAFASDCTFEVVDASTEEKVFCQYISASETSCQLPAGLSGEYIIRFVFGQYELEGYIAL</sequence>
<evidence type="ECO:0000313" key="2">
    <source>
        <dbReference type="Proteomes" id="UP000308886"/>
    </source>
</evidence>
<gene>
    <name evidence="1" type="ORF">E5358_12585</name>
</gene>
<proteinExistence type="predicted"/>
<keyword evidence="2" id="KW-1185">Reference proteome</keyword>
<accession>A0AC61QMT3</accession>
<protein>
    <submittedName>
        <fullName evidence="1">Uncharacterized protein</fullName>
    </submittedName>
</protein>
<reference evidence="1" key="1">
    <citation type="submission" date="2019-04" db="EMBL/GenBank/DDBJ databases">
        <title>Microbes associate with the intestines of laboratory mice.</title>
        <authorList>
            <person name="Navarre W."/>
            <person name="Wong E."/>
            <person name="Huang K."/>
            <person name="Tropini C."/>
            <person name="Ng K."/>
            <person name="Yu B."/>
        </authorList>
    </citation>
    <scope>NUCLEOTIDE SEQUENCE</scope>
    <source>
        <strain evidence="1">NM73_A23</strain>
    </source>
</reference>
<name>A0AC61QMT3_9BACT</name>
<dbReference type="Proteomes" id="UP000308886">
    <property type="component" value="Unassembled WGS sequence"/>
</dbReference>